<reference evidence="2" key="1">
    <citation type="submission" date="2020-10" db="EMBL/GenBank/DDBJ databases">
        <authorList>
            <person name="Han B."/>
            <person name="Lu T."/>
            <person name="Zhao Q."/>
            <person name="Huang X."/>
            <person name="Zhao Y."/>
        </authorList>
    </citation>
    <scope>NUCLEOTIDE SEQUENCE</scope>
</reference>
<name>A0A811PSE3_9POAL</name>
<evidence type="ECO:0000313" key="3">
    <source>
        <dbReference type="Proteomes" id="UP000604825"/>
    </source>
</evidence>
<organism evidence="2 3">
    <name type="scientific">Miscanthus lutarioriparius</name>
    <dbReference type="NCBI Taxonomy" id="422564"/>
    <lineage>
        <taxon>Eukaryota</taxon>
        <taxon>Viridiplantae</taxon>
        <taxon>Streptophyta</taxon>
        <taxon>Embryophyta</taxon>
        <taxon>Tracheophyta</taxon>
        <taxon>Spermatophyta</taxon>
        <taxon>Magnoliopsida</taxon>
        <taxon>Liliopsida</taxon>
        <taxon>Poales</taxon>
        <taxon>Poaceae</taxon>
        <taxon>PACMAD clade</taxon>
        <taxon>Panicoideae</taxon>
        <taxon>Andropogonodae</taxon>
        <taxon>Andropogoneae</taxon>
        <taxon>Saccharinae</taxon>
        <taxon>Miscanthus</taxon>
    </lineage>
</organism>
<comment type="caution">
    <text evidence="2">The sequence shown here is derived from an EMBL/GenBank/DDBJ whole genome shotgun (WGS) entry which is preliminary data.</text>
</comment>
<gene>
    <name evidence="2" type="ORF">NCGR_LOCUS30402</name>
</gene>
<proteinExistence type="predicted"/>
<evidence type="ECO:0000313" key="2">
    <source>
        <dbReference type="EMBL" id="CAD6246130.1"/>
    </source>
</evidence>
<dbReference type="Proteomes" id="UP000604825">
    <property type="component" value="Unassembled WGS sequence"/>
</dbReference>
<evidence type="ECO:0000256" key="1">
    <source>
        <dbReference type="SAM" id="MobiDB-lite"/>
    </source>
</evidence>
<sequence length="123" mass="12990">MAGQTRPLARKRGGPAPRPWQGEAPLATGATGTAGATFFDRPIKESVCVRAPLPACFDYLRGAKCVRPHARPRRPTAAQVQWFTKSGRHAATVALVLFPPAGTNMCIMSAALQTTVAPSPAIL</sequence>
<dbReference type="EMBL" id="CAJGYO010000007">
    <property type="protein sequence ID" value="CAD6246130.1"/>
    <property type="molecule type" value="Genomic_DNA"/>
</dbReference>
<keyword evidence="3" id="KW-1185">Reference proteome</keyword>
<accession>A0A811PSE3</accession>
<feature type="region of interest" description="Disordered" evidence="1">
    <location>
        <begin position="1"/>
        <end position="31"/>
    </location>
</feature>
<dbReference type="AlphaFoldDB" id="A0A811PSE3"/>
<protein>
    <submittedName>
        <fullName evidence="2">Uncharacterized protein</fullName>
    </submittedName>
</protein>